<accession>A0A1H1R9H2</accession>
<dbReference type="AlphaFoldDB" id="A0A1H1R9H2"/>
<reference evidence="7" key="1">
    <citation type="submission" date="2016-10" db="EMBL/GenBank/DDBJ databases">
        <authorList>
            <person name="Varghese N."/>
            <person name="Submissions S."/>
        </authorList>
    </citation>
    <scope>NUCLEOTIDE SEQUENCE [LARGE SCALE GENOMIC DNA]</scope>
    <source>
        <strain evidence="7">DSM 22082</strain>
    </source>
</reference>
<evidence type="ECO:0000259" key="5">
    <source>
        <dbReference type="PROSITE" id="PS51077"/>
    </source>
</evidence>
<name>A0A1H1R9H2_BRESA</name>
<dbReference type="PANTHER" id="PTHR30136">
    <property type="entry name" value="HELIX-TURN-HELIX TRANSCRIPTIONAL REGULATOR, ICLR FAMILY"/>
    <property type="match status" value="1"/>
</dbReference>
<dbReference type="Gene3D" id="1.10.10.10">
    <property type="entry name" value="Winged helix-like DNA-binding domain superfamily/Winged helix DNA-binding domain"/>
    <property type="match status" value="1"/>
</dbReference>
<keyword evidence="1" id="KW-0805">Transcription regulation</keyword>
<dbReference type="PROSITE" id="PS51077">
    <property type="entry name" value="HTH_ICLR"/>
    <property type="match status" value="1"/>
</dbReference>
<protein>
    <submittedName>
        <fullName evidence="7">DNA-binding transcriptional regulator, IclR family</fullName>
    </submittedName>
</protein>
<dbReference type="InterPro" id="IPR036390">
    <property type="entry name" value="WH_DNA-bd_sf"/>
</dbReference>
<dbReference type="Gene3D" id="3.30.450.40">
    <property type="match status" value="1"/>
</dbReference>
<feature type="region of interest" description="Disordered" evidence="4">
    <location>
        <begin position="1"/>
        <end position="20"/>
    </location>
</feature>
<dbReference type="EMBL" id="LT629739">
    <property type="protein sequence ID" value="SDS32330.1"/>
    <property type="molecule type" value="Genomic_DNA"/>
</dbReference>
<dbReference type="PANTHER" id="PTHR30136:SF24">
    <property type="entry name" value="HTH-TYPE TRANSCRIPTIONAL REPRESSOR ALLR"/>
    <property type="match status" value="1"/>
</dbReference>
<dbReference type="InterPro" id="IPR050707">
    <property type="entry name" value="HTH_MetabolicPath_Reg"/>
</dbReference>
<dbReference type="SUPFAM" id="SSF46785">
    <property type="entry name" value="Winged helix' DNA-binding domain"/>
    <property type="match status" value="1"/>
</dbReference>
<dbReference type="InterPro" id="IPR014757">
    <property type="entry name" value="Tscrpt_reg_IclR_C"/>
</dbReference>
<feature type="domain" description="HTH iclR-type" evidence="5">
    <location>
        <begin position="22"/>
        <end position="83"/>
    </location>
</feature>
<dbReference type="GO" id="GO:0003677">
    <property type="term" value="F:DNA binding"/>
    <property type="evidence" value="ECO:0007669"/>
    <property type="project" value="UniProtKB-KW"/>
</dbReference>
<dbReference type="STRING" id="629680.SAMN04489751_1751"/>
<sequence>MPADEYTDIMPRQSSDTSHRGASVIENTVSILRCFSPDRQELGVTEIAPRVGLHKSTVSRILTALEAQGIVEQESSRRYRLGLGILAIAGPLLADLDVRRAAYPILQDLTRRTEETSALIVWNGAEAITVEQIPSPQQVKHTSSLGSRYQTAYSASVQVFLEFAEFDEVQALADSDSLLGLDSNPENFDAYRALLGENRQRGYALNDAHTSPNEVGIAAGVHDHRGALVAAVLIAAPKFRTDADQIAELGQCCVDAARRVSQRLGGN</sequence>
<proteinExistence type="predicted"/>
<keyword evidence="2 7" id="KW-0238">DNA-binding</keyword>
<evidence type="ECO:0000313" key="8">
    <source>
        <dbReference type="Proteomes" id="UP000199700"/>
    </source>
</evidence>
<organism evidence="7 8">
    <name type="scientific">Brevibacterium sandarakinum</name>
    <dbReference type="NCBI Taxonomy" id="629680"/>
    <lineage>
        <taxon>Bacteria</taxon>
        <taxon>Bacillati</taxon>
        <taxon>Actinomycetota</taxon>
        <taxon>Actinomycetes</taxon>
        <taxon>Micrococcales</taxon>
        <taxon>Brevibacteriaceae</taxon>
        <taxon>Brevibacterium</taxon>
    </lineage>
</organism>
<keyword evidence="8" id="KW-1185">Reference proteome</keyword>
<evidence type="ECO:0000313" key="7">
    <source>
        <dbReference type="EMBL" id="SDS32330.1"/>
    </source>
</evidence>
<dbReference type="InterPro" id="IPR005471">
    <property type="entry name" value="Tscrpt_reg_IclR_N"/>
</dbReference>
<keyword evidence="3" id="KW-0804">Transcription</keyword>
<dbReference type="InterPro" id="IPR029016">
    <property type="entry name" value="GAF-like_dom_sf"/>
</dbReference>
<dbReference type="InterPro" id="IPR036388">
    <property type="entry name" value="WH-like_DNA-bd_sf"/>
</dbReference>
<evidence type="ECO:0000256" key="3">
    <source>
        <dbReference type="ARBA" id="ARBA00023163"/>
    </source>
</evidence>
<feature type="domain" description="IclR-ED" evidence="6">
    <location>
        <begin position="84"/>
        <end position="266"/>
    </location>
</feature>
<evidence type="ECO:0000256" key="2">
    <source>
        <dbReference type="ARBA" id="ARBA00023125"/>
    </source>
</evidence>
<dbReference type="Proteomes" id="UP000199700">
    <property type="component" value="Chromosome"/>
</dbReference>
<dbReference type="SMART" id="SM00346">
    <property type="entry name" value="HTH_ICLR"/>
    <property type="match status" value="1"/>
</dbReference>
<evidence type="ECO:0000256" key="4">
    <source>
        <dbReference type="SAM" id="MobiDB-lite"/>
    </source>
</evidence>
<dbReference type="GO" id="GO:0045892">
    <property type="term" value="P:negative regulation of DNA-templated transcription"/>
    <property type="evidence" value="ECO:0007669"/>
    <property type="project" value="TreeGrafter"/>
</dbReference>
<dbReference type="PROSITE" id="PS51078">
    <property type="entry name" value="ICLR_ED"/>
    <property type="match status" value="1"/>
</dbReference>
<gene>
    <name evidence="7" type="ORF">SAMN04489751_1751</name>
</gene>
<dbReference type="Pfam" id="PF09339">
    <property type="entry name" value="HTH_IclR"/>
    <property type="match status" value="1"/>
</dbReference>
<dbReference type="SUPFAM" id="SSF55781">
    <property type="entry name" value="GAF domain-like"/>
    <property type="match status" value="1"/>
</dbReference>
<dbReference type="Pfam" id="PF01614">
    <property type="entry name" value="IclR_C"/>
    <property type="match status" value="1"/>
</dbReference>
<evidence type="ECO:0000259" key="6">
    <source>
        <dbReference type="PROSITE" id="PS51078"/>
    </source>
</evidence>
<evidence type="ECO:0000256" key="1">
    <source>
        <dbReference type="ARBA" id="ARBA00023015"/>
    </source>
</evidence>
<dbReference type="GO" id="GO:0003700">
    <property type="term" value="F:DNA-binding transcription factor activity"/>
    <property type="evidence" value="ECO:0007669"/>
    <property type="project" value="TreeGrafter"/>
</dbReference>